<proteinExistence type="predicted"/>
<keyword evidence="4" id="KW-1185">Reference proteome</keyword>
<feature type="transmembrane region" description="Helical" evidence="1">
    <location>
        <begin position="283"/>
        <end position="300"/>
    </location>
</feature>
<evidence type="ECO:0000313" key="3">
    <source>
        <dbReference type="EMBL" id="SFN56942.1"/>
    </source>
</evidence>
<dbReference type="EMBL" id="FOVI01000007">
    <property type="protein sequence ID" value="SFN56942.1"/>
    <property type="molecule type" value="Genomic_DNA"/>
</dbReference>
<keyword evidence="3" id="KW-0808">Transferase</keyword>
<feature type="domain" description="Glycosyltransferase 2-like" evidence="2">
    <location>
        <begin position="43"/>
        <end position="187"/>
    </location>
</feature>
<feature type="transmembrane region" description="Helical" evidence="1">
    <location>
        <begin position="306"/>
        <end position="323"/>
    </location>
</feature>
<organism evidence="3 4">
    <name type="scientific">Paenimyroides ummariense</name>
    <dbReference type="NCBI Taxonomy" id="913024"/>
    <lineage>
        <taxon>Bacteria</taxon>
        <taxon>Pseudomonadati</taxon>
        <taxon>Bacteroidota</taxon>
        <taxon>Flavobacteriia</taxon>
        <taxon>Flavobacteriales</taxon>
        <taxon>Flavobacteriaceae</taxon>
        <taxon>Paenimyroides</taxon>
    </lineage>
</organism>
<keyword evidence="1" id="KW-0812">Transmembrane</keyword>
<name>A0A1I5A389_9FLAO</name>
<accession>A0A1I5A389</accession>
<feature type="transmembrane region" description="Helical" evidence="1">
    <location>
        <begin position="6"/>
        <end position="29"/>
    </location>
</feature>
<evidence type="ECO:0000256" key="1">
    <source>
        <dbReference type="SAM" id="Phobius"/>
    </source>
</evidence>
<dbReference type="InterPro" id="IPR001173">
    <property type="entry name" value="Glyco_trans_2-like"/>
</dbReference>
<dbReference type="STRING" id="913024.SAMN05421741_10783"/>
<dbReference type="Gene3D" id="3.90.550.10">
    <property type="entry name" value="Spore Coat Polysaccharide Biosynthesis Protein SpsA, Chain A"/>
    <property type="match status" value="1"/>
</dbReference>
<feature type="transmembrane region" description="Helical" evidence="1">
    <location>
        <begin position="335"/>
        <end position="355"/>
    </location>
</feature>
<dbReference type="OrthoDB" id="9800276at2"/>
<dbReference type="AlphaFoldDB" id="A0A1I5A389"/>
<dbReference type="RefSeq" id="WP_091521347.1">
    <property type="nucleotide sequence ID" value="NZ_FOVI01000007.1"/>
</dbReference>
<sequence>MALTLLYILAGLFIVLLVYYLGIFAGSIFSKPHETNAKRIPISVIVYAKNNSAELRNLLPVLLNQNYHQFELVLVNNASTDDTLHLIKEYALMYPNIRIVDVVNNETFWGNKKYAITLAIKASKYEYLVCIDADKKIQSNNWLVQLTSHFTLNKTIILGSFFYRKQKGFFNKYLRFFHTIQQIQSVAWTKISQPYSLNLQQIAFKKEDFYNVNGFINHMQKPLFMNEYLVNDASTSKNTTICEHPDAMIEAETLNRNDFKTFKNQQIKLLSNLKGSAAFKIKLFNLLQFLFIATAIASFITLEYWYVTLAIVLLRYLIVWILFAKAAKKFRYNDLAFYFPLFDLFYIFMQIQLFLGNLFKKSTT</sequence>
<dbReference type="SUPFAM" id="SSF53448">
    <property type="entry name" value="Nucleotide-diphospho-sugar transferases"/>
    <property type="match status" value="1"/>
</dbReference>
<dbReference type="Proteomes" id="UP000199036">
    <property type="component" value="Unassembled WGS sequence"/>
</dbReference>
<evidence type="ECO:0000259" key="2">
    <source>
        <dbReference type="Pfam" id="PF00535"/>
    </source>
</evidence>
<evidence type="ECO:0000313" key="4">
    <source>
        <dbReference type="Proteomes" id="UP000199036"/>
    </source>
</evidence>
<reference evidence="4" key="1">
    <citation type="submission" date="2016-10" db="EMBL/GenBank/DDBJ databases">
        <authorList>
            <person name="Varghese N."/>
            <person name="Submissions S."/>
        </authorList>
    </citation>
    <scope>NUCLEOTIDE SEQUENCE [LARGE SCALE GENOMIC DNA]</scope>
    <source>
        <strain evidence="4">DS-12</strain>
    </source>
</reference>
<gene>
    <name evidence="3" type="ORF">SAMN05421741_10783</name>
</gene>
<protein>
    <submittedName>
        <fullName evidence="3">Glycosyltransferase, catalytic subunit of cellulose synthase and poly-beta-1,6-N-acetylglucosamine synthase</fullName>
    </submittedName>
</protein>
<keyword evidence="1" id="KW-1133">Transmembrane helix</keyword>
<dbReference type="PANTHER" id="PTHR22916">
    <property type="entry name" value="GLYCOSYLTRANSFERASE"/>
    <property type="match status" value="1"/>
</dbReference>
<dbReference type="PANTHER" id="PTHR22916:SF3">
    <property type="entry name" value="UDP-GLCNAC:BETAGAL BETA-1,3-N-ACETYLGLUCOSAMINYLTRANSFERASE-LIKE PROTEIN 1"/>
    <property type="match status" value="1"/>
</dbReference>
<keyword evidence="1" id="KW-0472">Membrane</keyword>
<dbReference type="Pfam" id="PF00535">
    <property type="entry name" value="Glycos_transf_2"/>
    <property type="match status" value="1"/>
</dbReference>
<dbReference type="GO" id="GO:0016758">
    <property type="term" value="F:hexosyltransferase activity"/>
    <property type="evidence" value="ECO:0007669"/>
    <property type="project" value="UniProtKB-ARBA"/>
</dbReference>
<dbReference type="InterPro" id="IPR029044">
    <property type="entry name" value="Nucleotide-diphossugar_trans"/>
</dbReference>